<dbReference type="EMBL" id="JABVXQ010000008">
    <property type="protein sequence ID" value="KAF6094982.1"/>
    <property type="molecule type" value="Genomic_DNA"/>
</dbReference>
<keyword evidence="1" id="KW-1133">Transmembrane helix</keyword>
<accession>A0A833ZM18</accession>
<keyword evidence="1" id="KW-0812">Transmembrane</keyword>
<organism evidence="2 3">
    <name type="scientific">Phyllostomus discolor</name>
    <name type="common">pale spear-nosed bat</name>
    <dbReference type="NCBI Taxonomy" id="89673"/>
    <lineage>
        <taxon>Eukaryota</taxon>
        <taxon>Metazoa</taxon>
        <taxon>Chordata</taxon>
        <taxon>Craniata</taxon>
        <taxon>Vertebrata</taxon>
        <taxon>Euteleostomi</taxon>
        <taxon>Mammalia</taxon>
        <taxon>Eutheria</taxon>
        <taxon>Laurasiatheria</taxon>
        <taxon>Chiroptera</taxon>
        <taxon>Yangochiroptera</taxon>
        <taxon>Phyllostomidae</taxon>
        <taxon>Phyllostominae</taxon>
        <taxon>Phyllostomus</taxon>
    </lineage>
</organism>
<protein>
    <submittedName>
        <fullName evidence="2">Uncharacterized protein</fullName>
    </submittedName>
</protein>
<evidence type="ECO:0000313" key="2">
    <source>
        <dbReference type="EMBL" id="KAF6094982.1"/>
    </source>
</evidence>
<dbReference type="AlphaFoldDB" id="A0A833ZM18"/>
<proteinExistence type="predicted"/>
<keyword evidence="1" id="KW-0472">Membrane</keyword>
<evidence type="ECO:0000313" key="3">
    <source>
        <dbReference type="Proteomes" id="UP000664940"/>
    </source>
</evidence>
<dbReference type="Proteomes" id="UP000664940">
    <property type="component" value="Unassembled WGS sequence"/>
</dbReference>
<name>A0A833ZM18_9CHIR</name>
<reference evidence="2 3" key="1">
    <citation type="journal article" date="2020" name="Nature">
        <title>Six reference-quality genomes reveal evolution of bat adaptations.</title>
        <authorList>
            <person name="Jebb D."/>
            <person name="Huang Z."/>
            <person name="Pippel M."/>
            <person name="Hughes G.M."/>
            <person name="Lavrichenko K."/>
            <person name="Devanna P."/>
            <person name="Winkler S."/>
            <person name="Jermiin L.S."/>
            <person name="Skirmuntt E.C."/>
            <person name="Katzourakis A."/>
            <person name="Burkitt-Gray L."/>
            <person name="Ray D.A."/>
            <person name="Sullivan K.A.M."/>
            <person name="Roscito J.G."/>
            <person name="Kirilenko B.M."/>
            <person name="Davalos L.M."/>
            <person name="Corthals A.P."/>
            <person name="Power M.L."/>
            <person name="Jones G."/>
            <person name="Ransome R.D."/>
            <person name="Dechmann D.K.N."/>
            <person name="Locatelli A.G."/>
            <person name="Puechmaille S.J."/>
            <person name="Fedrigo O."/>
            <person name="Jarvis E.D."/>
            <person name="Hiller M."/>
            <person name="Vernes S.C."/>
            <person name="Myers E.W."/>
            <person name="Teeling E.C."/>
        </authorList>
    </citation>
    <scope>NUCLEOTIDE SEQUENCE [LARGE SCALE GENOMIC DNA]</scope>
    <source>
        <strain evidence="2">Bat1K_MPI-CBG_1</strain>
    </source>
</reference>
<sequence length="132" mass="15009">MQKILNTQLEILGTSETLLSLTPTPCTVHFALSILQMGTLREGQSRDILESPQTLLSRCRGRGALWGLGLYHHPICSLNIPSYELLRTKVVFADMCCFSLCLFLFFFFFFKKEIKLMVLSKTHSHPLTTTQP</sequence>
<feature type="transmembrane region" description="Helical" evidence="1">
    <location>
        <begin position="90"/>
        <end position="110"/>
    </location>
</feature>
<gene>
    <name evidence="2" type="ORF">HJG60_012022</name>
</gene>
<evidence type="ECO:0000256" key="1">
    <source>
        <dbReference type="SAM" id="Phobius"/>
    </source>
</evidence>
<comment type="caution">
    <text evidence="2">The sequence shown here is derived from an EMBL/GenBank/DDBJ whole genome shotgun (WGS) entry which is preliminary data.</text>
</comment>